<dbReference type="InterPro" id="IPR000994">
    <property type="entry name" value="Pept_M24"/>
</dbReference>
<evidence type="ECO:0000259" key="1">
    <source>
        <dbReference type="Pfam" id="PF00557"/>
    </source>
</evidence>
<dbReference type="CDD" id="cd01066">
    <property type="entry name" value="APP_MetAP"/>
    <property type="match status" value="1"/>
</dbReference>
<name>A0A159Z8R6_9RHOB</name>
<dbReference type="InterPro" id="IPR000587">
    <property type="entry name" value="Creatinase_N"/>
</dbReference>
<dbReference type="STRING" id="1335048.AKL17_3848"/>
<dbReference type="Pfam" id="PF01321">
    <property type="entry name" value="Creatinase_N"/>
    <property type="match status" value="1"/>
</dbReference>
<evidence type="ECO:0000259" key="2">
    <source>
        <dbReference type="Pfam" id="PF01321"/>
    </source>
</evidence>
<dbReference type="InterPro" id="IPR029149">
    <property type="entry name" value="Creatin/AminoP/Spt16_N"/>
</dbReference>
<dbReference type="AlphaFoldDB" id="A0A159Z8R6"/>
<protein>
    <submittedName>
        <fullName evidence="3">Dipeptidase</fullName>
    </submittedName>
</protein>
<dbReference type="InterPro" id="IPR050659">
    <property type="entry name" value="Peptidase_M24B"/>
</dbReference>
<dbReference type="OrthoDB" id="9803194at2"/>
<dbReference type="RefSeq" id="WP_066815908.1">
    <property type="nucleotide sequence ID" value="NZ_CP012661.1"/>
</dbReference>
<accession>A0A159Z8R6</accession>
<dbReference type="InterPro" id="IPR036005">
    <property type="entry name" value="Creatinase/aminopeptidase-like"/>
</dbReference>
<keyword evidence="4" id="KW-1185">Reference proteome</keyword>
<sequence>MVQASYWFNPEEYRARLSRVQADLKTRGLDALLAFQPETVTWITGFFTRGYGTFQFAIIPAEGEPTLFCRDVEEYYLDATCVFADRVMWTDSDDRLTLAARTIAARVGRSAAIGVEMGSWVLNAQRWEAVRAELPGVRLVDESGLVPAMRLIKSAGEIAYQRGAARAAEAGMQAAIDSAGIGVSEREMAAEICAAMIRAGSDLPGPGVMSSGERALHLHGGYSDRVLERGDIVQIETTPNVRHYHARFMRPIRVAEASDADHRLAEQLIAIQDAAIATVAPGVAATVPDAIYRDGVLSAGLRDTYTNKTFYSVGLLLQPNGGEPLEAHPGADWSFQAGMVFHTYVLAQGFGMSETIAVTETGYERLTNFPRQLFVTTG</sequence>
<evidence type="ECO:0000313" key="3">
    <source>
        <dbReference type="EMBL" id="AMY71070.1"/>
    </source>
</evidence>
<dbReference type="Gene3D" id="3.90.230.10">
    <property type="entry name" value="Creatinase/methionine aminopeptidase superfamily"/>
    <property type="match status" value="1"/>
</dbReference>
<evidence type="ECO:0000313" key="4">
    <source>
        <dbReference type="Proteomes" id="UP000076128"/>
    </source>
</evidence>
<dbReference type="Proteomes" id="UP000076128">
    <property type="component" value="Chromosome"/>
</dbReference>
<feature type="domain" description="Peptidase M24" evidence="1">
    <location>
        <begin position="162"/>
        <end position="343"/>
    </location>
</feature>
<reference evidence="3 4" key="1">
    <citation type="submission" date="2015-09" db="EMBL/GenBank/DDBJ databases">
        <title>Complete genome sequence of Defluviimonas alba cai42t isolated from an oilfield in Xinjiang.</title>
        <authorList>
            <person name="Geng S."/>
            <person name="Pan X."/>
            <person name="Wu X."/>
        </authorList>
    </citation>
    <scope>NUCLEOTIDE SEQUENCE [LARGE SCALE GENOMIC DNA]</scope>
    <source>
        <strain evidence="4">cai42</strain>
    </source>
</reference>
<organism evidence="3 4">
    <name type="scientific">Frigidibacter mobilis</name>
    <dbReference type="NCBI Taxonomy" id="1335048"/>
    <lineage>
        <taxon>Bacteria</taxon>
        <taxon>Pseudomonadati</taxon>
        <taxon>Pseudomonadota</taxon>
        <taxon>Alphaproteobacteria</taxon>
        <taxon>Rhodobacterales</taxon>
        <taxon>Paracoccaceae</taxon>
        <taxon>Frigidibacter</taxon>
    </lineage>
</organism>
<dbReference type="Gene3D" id="3.40.350.10">
    <property type="entry name" value="Creatinase/prolidase N-terminal domain"/>
    <property type="match status" value="1"/>
</dbReference>
<dbReference type="EMBL" id="CP012661">
    <property type="protein sequence ID" value="AMY71070.1"/>
    <property type="molecule type" value="Genomic_DNA"/>
</dbReference>
<dbReference type="PATRIC" id="fig|1335048.3.peg.3989"/>
<dbReference type="SUPFAM" id="SSF55920">
    <property type="entry name" value="Creatinase/aminopeptidase"/>
    <property type="match status" value="1"/>
</dbReference>
<dbReference type="PANTHER" id="PTHR46112:SF2">
    <property type="entry name" value="XAA-PRO AMINOPEPTIDASE P-RELATED"/>
    <property type="match status" value="1"/>
</dbReference>
<proteinExistence type="predicted"/>
<feature type="domain" description="Creatinase N-terminal" evidence="2">
    <location>
        <begin position="16"/>
        <end position="152"/>
    </location>
</feature>
<gene>
    <name evidence="3" type="ORF">AKL17_3848</name>
</gene>
<dbReference type="SUPFAM" id="SSF53092">
    <property type="entry name" value="Creatinase/prolidase N-terminal domain"/>
    <property type="match status" value="1"/>
</dbReference>
<dbReference type="PANTHER" id="PTHR46112">
    <property type="entry name" value="AMINOPEPTIDASE"/>
    <property type="match status" value="1"/>
</dbReference>
<dbReference type="KEGG" id="daa:AKL17_3848"/>
<dbReference type="Pfam" id="PF00557">
    <property type="entry name" value="Peptidase_M24"/>
    <property type="match status" value="1"/>
</dbReference>